<evidence type="ECO:0000256" key="8">
    <source>
        <dbReference type="SAM" id="Phobius"/>
    </source>
</evidence>
<evidence type="ECO:0000256" key="3">
    <source>
        <dbReference type="ARBA" id="ARBA00022448"/>
    </source>
</evidence>
<dbReference type="EMBL" id="MFKH01000010">
    <property type="protein sequence ID" value="OGG37445.1"/>
    <property type="molecule type" value="Genomic_DNA"/>
</dbReference>
<feature type="transmembrane region" description="Helical" evidence="8">
    <location>
        <begin position="259"/>
        <end position="274"/>
    </location>
</feature>
<feature type="transmembrane region" description="Helical" evidence="8">
    <location>
        <begin position="143"/>
        <end position="162"/>
    </location>
</feature>
<name>A0A1F6BKJ4_9BACT</name>
<dbReference type="GO" id="GO:0005886">
    <property type="term" value="C:plasma membrane"/>
    <property type="evidence" value="ECO:0007669"/>
    <property type="project" value="UniProtKB-SubCell"/>
</dbReference>
<dbReference type="PANTHER" id="PTHR21716">
    <property type="entry name" value="TRANSMEMBRANE PROTEIN"/>
    <property type="match status" value="1"/>
</dbReference>
<keyword evidence="3" id="KW-0813">Transport</keyword>
<feature type="transmembrane region" description="Helical" evidence="8">
    <location>
        <begin position="197"/>
        <end position="219"/>
    </location>
</feature>
<reference evidence="9 10" key="1">
    <citation type="journal article" date="2016" name="Nat. Commun.">
        <title>Thousands of microbial genomes shed light on interconnected biogeochemical processes in an aquifer system.</title>
        <authorList>
            <person name="Anantharaman K."/>
            <person name="Brown C.T."/>
            <person name="Hug L.A."/>
            <person name="Sharon I."/>
            <person name="Castelle C.J."/>
            <person name="Probst A.J."/>
            <person name="Thomas B.C."/>
            <person name="Singh A."/>
            <person name="Wilkins M.J."/>
            <person name="Karaoz U."/>
            <person name="Brodie E.L."/>
            <person name="Williams K.H."/>
            <person name="Hubbard S.S."/>
            <person name="Banfield J.F."/>
        </authorList>
    </citation>
    <scope>NUCLEOTIDE SEQUENCE [LARGE SCALE GENOMIC DNA]</scope>
</reference>
<dbReference type="Pfam" id="PF01594">
    <property type="entry name" value="AI-2E_transport"/>
    <property type="match status" value="1"/>
</dbReference>
<accession>A0A1F6BKJ4</accession>
<comment type="caution">
    <text evidence="9">The sequence shown here is derived from an EMBL/GenBank/DDBJ whole genome shotgun (WGS) entry which is preliminary data.</text>
</comment>
<evidence type="ECO:0000256" key="6">
    <source>
        <dbReference type="ARBA" id="ARBA00022989"/>
    </source>
</evidence>
<evidence type="ECO:0000256" key="2">
    <source>
        <dbReference type="ARBA" id="ARBA00009773"/>
    </source>
</evidence>
<evidence type="ECO:0000256" key="7">
    <source>
        <dbReference type="ARBA" id="ARBA00023136"/>
    </source>
</evidence>
<keyword evidence="6 8" id="KW-1133">Transmembrane helix</keyword>
<dbReference type="AlphaFoldDB" id="A0A1F6BKJ4"/>
<feature type="transmembrane region" description="Helical" evidence="8">
    <location>
        <begin position="12"/>
        <end position="30"/>
    </location>
</feature>
<feature type="transmembrane region" description="Helical" evidence="8">
    <location>
        <begin position="36"/>
        <end position="54"/>
    </location>
</feature>
<comment type="similarity">
    <text evidence="2">Belongs to the autoinducer-2 exporter (AI-2E) (TC 2.A.86) family.</text>
</comment>
<evidence type="ECO:0000313" key="10">
    <source>
        <dbReference type="Proteomes" id="UP000176273"/>
    </source>
</evidence>
<evidence type="ECO:0000256" key="1">
    <source>
        <dbReference type="ARBA" id="ARBA00004651"/>
    </source>
</evidence>
<evidence type="ECO:0000313" key="9">
    <source>
        <dbReference type="EMBL" id="OGG37445.1"/>
    </source>
</evidence>
<feature type="transmembrane region" description="Helical" evidence="8">
    <location>
        <begin position="225"/>
        <end position="252"/>
    </location>
</feature>
<dbReference type="GO" id="GO:0055085">
    <property type="term" value="P:transmembrane transport"/>
    <property type="evidence" value="ECO:0007669"/>
    <property type="project" value="TreeGrafter"/>
</dbReference>
<organism evidence="9 10">
    <name type="scientific">Candidatus Jorgensenbacteria bacterium GWA1_54_12</name>
    <dbReference type="NCBI Taxonomy" id="1798468"/>
    <lineage>
        <taxon>Bacteria</taxon>
        <taxon>Candidatus Joergenseniibacteriota</taxon>
    </lineage>
</organism>
<dbReference type="InterPro" id="IPR002549">
    <property type="entry name" value="AI-2E-like"/>
</dbReference>
<evidence type="ECO:0008006" key="11">
    <source>
        <dbReference type="Google" id="ProtNLM"/>
    </source>
</evidence>
<gene>
    <name evidence="9" type="ORF">A2110_02485</name>
</gene>
<keyword evidence="5 8" id="KW-0812">Transmembrane</keyword>
<feature type="transmembrane region" description="Helical" evidence="8">
    <location>
        <begin position="66"/>
        <end position="88"/>
    </location>
</feature>
<evidence type="ECO:0000256" key="5">
    <source>
        <dbReference type="ARBA" id="ARBA00022692"/>
    </source>
</evidence>
<evidence type="ECO:0000256" key="4">
    <source>
        <dbReference type="ARBA" id="ARBA00022475"/>
    </source>
</evidence>
<dbReference type="PANTHER" id="PTHR21716:SF53">
    <property type="entry name" value="PERMEASE PERM-RELATED"/>
    <property type="match status" value="1"/>
</dbReference>
<protein>
    <recommendedName>
        <fullName evidence="11">AI-2E family transporter</fullName>
    </recommendedName>
</protein>
<feature type="transmembrane region" description="Helical" evidence="8">
    <location>
        <begin position="294"/>
        <end position="321"/>
    </location>
</feature>
<dbReference type="STRING" id="1798468.A2110_02485"/>
<proteinExistence type="inferred from homology"/>
<sequence length="339" mass="36766">MSEKTRIEISWSTLWQLLVFLILIILFFSARAVWGILFAAVVISLGLDPVVSFLERRGVHRLLGTIVVFALAIGVLSTALFFLVPTLIREAGVFVNEFSGIISRIFGIRIPSSAIEGLSQNLDRVLDAITTLGGNITGTISGVFHNIVYVLATFVITFYFSVERNGPERLMRALLPDPYEKPVLAIFSRFEEKIRRWLFTQAGLGLVVGTVVALGMWILGVPYALTLGFVAAIFELVPVVGPVLSGVSAFLIGVSQSPLTGLYVAIFFVIVQQLENNLLVPFVVSKSIRVHPVMVLIALLAGAEIAGVGGVILAVPIALLVQETLSYFAAQKTARRGLV</sequence>
<dbReference type="Proteomes" id="UP000176273">
    <property type="component" value="Unassembled WGS sequence"/>
</dbReference>
<keyword evidence="4" id="KW-1003">Cell membrane</keyword>
<keyword evidence="7 8" id="KW-0472">Membrane</keyword>
<comment type="subcellular location">
    <subcellularLocation>
        <location evidence="1">Cell membrane</location>
        <topology evidence="1">Multi-pass membrane protein</topology>
    </subcellularLocation>
</comment>